<name>A0A6C0JYC3_9ZZZZ</name>
<dbReference type="EMBL" id="MN740743">
    <property type="protein sequence ID" value="QHU09710.1"/>
    <property type="molecule type" value="Genomic_DNA"/>
</dbReference>
<dbReference type="AlphaFoldDB" id="A0A6C0JYC3"/>
<dbReference type="InterPro" id="IPR036890">
    <property type="entry name" value="HATPase_C_sf"/>
</dbReference>
<protein>
    <submittedName>
        <fullName evidence="1">Uncharacterized protein</fullName>
    </submittedName>
</protein>
<accession>A0A6C0JYC3</accession>
<proteinExistence type="predicted"/>
<organism evidence="1">
    <name type="scientific">viral metagenome</name>
    <dbReference type="NCBI Taxonomy" id="1070528"/>
    <lineage>
        <taxon>unclassified sequences</taxon>
        <taxon>metagenomes</taxon>
        <taxon>organismal metagenomes</taxon>
    </lineage>
</organism>
<dbReference type="SUPFAM" id="SSF55874">
    <property type="entry name" value="ATPase domain of HSP90 chaperone/DNA topoisomerase II/histidine kinase"/>
    <property type="match status" value="1"/>
</dbReference>
<sequence>MAATQNLSGTWRCWSSMSIDGDERIPQLFRLWPEPWDNSIRYGATNIWNSIIYDIDTGKFNIGIRDNGRGFSEEGESRFLQLAAETDANEASRYGWGLKAFIASCCPNYFDFWEIATRYINTARPNIYKGPYKGKYTKCTPGPSDMLFPSGTSITMSAEKKNFNTSKIPYETGKEMAALFKEIVCTRYSESVLRSVRFHFTITGSDGVSVEMDSWAEGEEWHSLEFCLKLAVEQGFASVLVPETLRNFDREGRMKVRHIVYEINSMSKSKKNANYGPLTDFPLYGRRSIDSTLIHHFNNQRMIEAIPKGTATSKKFHNSENGQIGFVQFIPTNAETDYPLMPRPATIKTSYLTTTPEWAEWMSMLKNIYSETLAQQSVDTSSQASNDETIGMPGPVIIPNPSETLFADDPVLQKRYNAEKDKGTPVEVYTSPSWIGLPMGIKTIENGIHTIILHRQKMKDVETDFMKTHQAACDYAHERSLEPTCVQFIILLSIKEPKKRSERMEALRELKQRVGGRYFPMAERIEFGLEA</sequence>
<reference evidence="1" key="1">
    <citation type="journal article" date="2020" name="Nature">
        <title>Giant virus diversity and host interactions through global metagenomics.</title>
        <authorList>
            <person name="Schulz F."/>
            <person name="Roux S."/>
            <person name="Paez-Espino D."/>
            <person name="Jungbluth S."/>
            <person name="Walsh D.A."/>
            <person name="Denef V.J."/>
            <person name="McMahon K.D."/>
            <person name="Konstantinidis K.T."/>
            <person name="Eloe-Fadrosh E.A."/>
            <person name="Kyrpides N.C."/>
            <person name="Woyke T."/>
        </authorList>
    </citation>
    <scope>NUCLEOTIDE SEQUENCE</scope>
    <source>
        <strain evidence="1">GVMAG-S-1101164-105</strain>
    </source>
</reference>
<evidence type="ECO:0000313" key="1">
    <source>
        <dbReference type="EMBL" id="QHU09710.1"/>
    </source>
</evidence>